<dbReference type="RefSeq" id="WP_066068697.1">
    <property type="nucleotide sequence ID" value="NZ_FRBG01000002.1"/>
</dbReference>
<sequence length="123" mass="14381">MSKFEELTGIKVSNIWKNQTNLKKTYKALPTIERLMKEGETDQELNEIYKELTTNLKHLIERDIKEAFIFLYIVVYGNSCSDIYMCYGKNLGVDTPQELRDIATETLKLMIMCKKDGIYLNEI</sequence>
<dbReference type="PATRIC" id="fig|1121328.3.peg.538"/>
<name>A0A150FP99_CLOPD</name>
<protein>
    <submittedName>
        <fullName evidence="1">Uncharacterized protein</fullName>
    </submittedName>
</protein>
<dbReference type="EMBL" id="FRBG01000002">
    <property type="protein sequence ID" value="SHK50670.1"/>
    <property type="molecule type" value="Genomic_DNA"/>
</dbReference>
<evidence type="ECO:0000313" key="4">
    <source>
        <dbReference type="Proteomes" id="UP000323392"/>
    </source>
</evidence>
<reference evidence="1 3" key="1">
    <citation type="submission" date="2016-02" db="EMBL/GenBank/DDBJ databases">
        <title>Draft genome sequence for Clostridium paradoxum JW-YL-7.</title>
        <authorList>
            <person name="Utturkar S.M."/>
            <person name="Lancaster A."/>
            <person name="Poole F.L."/>
            <person name="Adams M.W."/>
            <person name="Brown S.D."/>
        </authorList>
    </citation>
    <scope>NUCLEOTIDE SEQUENCE [LARGE SCALE GENOMIC DNA]</scope>
    <source>
        <strain evidence="1 3">JW-YL-7</strain>
    </source>
</reference>
<dbReference type="AlphaFoldDB" id="A0A150FP99"/>
<dbReference type="EMBL" id="LSFY01000001">
    <property type="protein sequence ID" value="KXZ39463.1"/>
    <property type="molecule type" value="Genomic_DNA"/>
</dbReference>
<dbReference type="Proteomes" id="UP000092605">
    <property type="component" value="Unassembled WGS sequence"/>
</dbReference>
<dbReference type="Proteomes" id="UP000323392">
    <property type="component" value="Unassembled WGS sequence"/>
</dbReference>
<proteinExistence type="predicted"/>
<reference evidence="2 4" key="2">
    <citation type="submission" date="2016-11" db="EMBL/GenBank/DDBJ databases">
        <authorList>
            <person name="Varghese N."/>
            <person name="Submissions S."/>
        </authorList>
    </citation>
    <scope>NUCLEOTIDE SEQUENCE [LARGE SCALE GENOMIC DNA]</scope>
    <source>
        <strain evidence="2 4">DSM 7308</strain>
    </source>
</reference>
<evidence type="ECO:0000313" key="2">
    <source>
        <dbReference type="EMBL" id="SHK50670.1"/>
    </source>
</evidence>
<evidence type="ECO:0000313" key="3">
    <source>
        <dbReference type="Proteomes" id="UP000092605"/>
    </source>
</evidence>
<organism evidence="1 3">
    <name type="scientific">Alkalithermobacter thermoalcaliphilus JW-YL-7 = DSM 7308</name>
    <dbReference type="NCBI Taxonomy" id="1121328"/>
    <lineage>
        <taxon>Bacteria</taxon>
        <taxon>Bacillati</taxon>
        <taxon>Bacillota</taxon>
        <taxon>Clostridia</taxon>
        <taxon>Peptostreptococcales</taxon>
        <taxon>Tepidibacteraceae</taxon>
        <taxon>Alkalithermobacter</taxon>
    </lineage>
</organism>
<comment type="caution">
    <text evidence="1">The sequence shown here is derived from an EMBL/GenBank/DDBJ whole genome shotgun (WGS) entry which is preliminary data.</text>
</comment>
<evidence type="ECO:0000313" key="1">
    <source>
        <dbReference type="EMBL" id="KXZ39463.1"/>
    </source>
</evidence>
<accession>A0A150FP99</accession>
<gene>
    <name evidence="1" type="ORF">JWYL7_0538</name>
    <name evidence="2" type="ORF">SAMN05661008_00350</name>
</gene>
<keyword evidence="4" id="KW-1185">Reference proteome</keyword>